<dbReference type="Proteomes" id="UP000295814">
    <property type="component" value="Unassembled WGS sequence"/>
</dbReference>
<evidence type="ECO:0000313" key="3">
    <source>
        <dbReference type="Proteomes" id="UP000295814"/>
    </source>
</evidence>
<reference evidence="2 3" key="1">
    <citation type="submission" date="2019-07" db="EMBL/GenBank/DDBJ databases">
        <title>Seonamhaeicola sp. W255 draft genome.</title>
        <authorList>
            <person name="Zhang X.-Y."/>
            <person name="Zhang R."/>
            <person name="Zhong Y.-L."/>
            <person name="Du Z.-J."/>
        </authorList>
    </citation>
    <scope>NUCLEOTIDE SEQUENCE [LARGE SCALE GENOMIC DNA]</scope>
    <source>
        <strain evidence="2 3">W255</strain>
    </source>
</reference>
<proteinExistence type="predicted"/>
<evidence type="ECO:0000256" key="1">
    <source>
        <dbReference type="SAM" id="Coils"/>
    </source>
</evidence>
<keyword evidence="3" id="KW-1185">Reference proteome</keyword>
<dbReference type="AlphaFoldDB" id="A0A562YGJ4"/>
<gene>
    <name evidence="2" type="ORF">E1J38_006145</name>
</gene>
<accession>A0A562YGJ4</accession>
<keyword evidence="1" id="KW-0175">Coiled coil</keyword>
<protein>
    <submittedName>
        <fullName evidence="2">Uncharacterized protein</fullName>
    </submittedName>
</protein>
<dbReference type="EMBL" id="SMZJ02000003">
    <property type="protein sequence ID" value="TWO33473.1"/>
    <property type="molecule type" value="Genomic_DNA"/>
</dbReference>
<dbReference type="RefSeq" id="WP_133356294.1">
    <property type="nucleotide sequence ID" value="NZ_SMZJ02000003.1"/>
</dbReference>
<dbReference type="OrthoDB" id="1448281at2"/>
<sequence>MKTKTLIELITLSSSLYILARDTQLLDKFGEWTDEKAKKMNGIASETVLDKDGNELQLLDKIKLKAEHVKDELEAKIEDVMSNIYKKIKIAHLDDIKDIKERLEKADAKIALLEARLNKLEANS</sequence>
<feature type="coiled-coil region" evidence="1">
    <location>
        <begin position="59"/>
        <end position="123"/>
    </location>
</feature>
<name>A0A562YGJ4_9FLAO</name>
<evidence type="ECO:0000313" key="2">
    <source>
        <dbReference type="EMBL" id="TWO33473.1"/>
    </source>
</evidence>
<organism evidence="2 3">
    <name type="scientific">Seonamhaeicola sediminis</name>
    <dbReference type="NCBI Taxonomy" id="2528206"/>
    <lineage>
        <taxon>Bacteria</taxon>
        <taxon>Pseudomonadati</taxon>
        <taxon>Bacteroidota</taxon>
        <taxon>Flavobacteriia</taxon>
        <taxon>Flavobacteriales</taxon>
        <taxon>Flavobacteriaceae</taxon>
    </lineage>
</organism>
<comment type="caution">
    <text evidence="2">The sequence shown here is derived from an EMBL/GenBank/DDBJ whole genome shotgun (WGS) entry which is preliminary data.</text>
</comment>